<accession>A0A643M2R3</accession>
<sequence length="43" mass="5408">MIIINYYYTLIDKDYHCQHETHIFSYKKQKARQKDFFFSLRSS</sequence>
<gene>
    <name evidence="1" type="ORF">FPG91_14145</name>
</gene>
<comment type="caution">
    <text evidence="1">The sequence shown here is derived from an EMBL/GenBank/DDBJ whole genome shotgun (WGS) entry which is preliminary data.</text>
</comment>
<evidence type="ECO:0000313" key="1">
    <source>
        <dbReference type="EMBL" id="KAB1355130.1"/>
    </source>
</evidence>
<protein>
    <submittedName>
        <fullName evidence="1">Ribonuclease PH</fullName>
    </submittedName>
</protein>
<dbReference type="AlphaFoldDB" id="A0A643M2R3"/>
<name>A0A643M2R3_BACTU</name>
<proteinExistence type="predicted"/>
<dbReference type="EMBL" id="VLPO01000016">
    <property type="protein sequence ID" value="KAB1355130.1"/>
    <property type="molecule type" value="Genomic_DNA"/>
</dbReference>
<reference evidence="1" key="1">
    <citation type="submission" date="2019-07" db="EMBL/GenBank/DDBJ databases">
        <title>Draft genome sequence of Bacillus thuringiensis strain PT02.</title>
        <authorList>
            <person name="Nguyen H."/>
            <person name="Nguyen L.N."/>
            <person name="Nguyen H.T.T."/>
            <person name="Nguyen D.V."/>
            <person name="Le H.T.T."/>
        </authorList>
    </citation>
    <scope>NUCLEOTIDE SEQUENCE</scope>
    <source>
        <strain evidence="1">PT02</strain>
    </source>
</reference>
<organism evidence="1">
    <name type="scientific">Bacillus thuringiensis</name>
    <dbReference type="NCBI Taxonomy" id="1428"/>
    <lineage>
        <taxon>Bacteria</taxon>
        <taxon>Bacillati</taxon>
        <taxon>Bacillota</taxon>
        <taxon>Bacilli</taxon>
        <taxon>Bacillales</taxon>
        <taxon>Bacillaceae</taxon>
        <taxon>Bacillus</taxon>
        <taxon>Bacillus cereus group</taxon>
    </lineage>
</organism>